<dbReference type="InterPro" id="IPR010049">
    <property type="entry name" value="MTA_SAH_Nsdase"/>
</dbReference>
<organism evidence="7">
    <name type="scientific">human gut metagenome</name>
    <dbReference type="NCBI Taxonomy" id="408170"/>
    <lineage>
        <taxon>unclassified sequences</taxon>
        <taxon>metagenomes</taxon>
        <taxon>organismal metagenomes</taxon>
    </lineage>
</organism>
<gene>
    <name evidence="7" type="ORF">OBE_13107</name>
</gene>
<keyword evidence="4" id="KW-0378">Hydrolase</keyword>
<dbReference type="EMBL" id="AJWZ01009051">
    <property type="protein sequence ID" value="EKC52405.1"/>
    <property type="molecule type" value="Genomic_DNA"/>
</dbReference>
<dbReference type="PANTHER" id="PTHR46832">
    <property type="entry name" value="5'-METHYLTHIOADENOSINE/S-ADENOSYLHOMOCYSTEINE NUCLEOSIDASE"/>
    <property type="match status" value="1"/>
</dbReference>
<evidence type="ECO:0000256" key="4">
    <source>
        <dbReference type="ARBA" id="ARBA00022801"/>
    </source>
</evidence>
<dbReference type="InterPro" id="IPR035994">
    <property type="entry name" value="Nucleoside_phosphorylase_sf"/>
</dbReference>
<dbReference type="GO" id="GO:0019509">
    <property type="term" value="P:L-methionine salvage from methylthioadenosine"/>
    <property type="evidence" value="ECO:0007669"/>
    <property type="project" value="UniProtKB-UniPathway"/>
</dbReference>
<feature type="non-terminal residue" evidence="7">
    <location>
        <position position="167"/>
    </location>
</feature>
<dbReference type="GO" id="GO:0008930">
    <property type="term" value="F:methylthioadenosine nucleosidase activity"/>
    <property type="evidence" value="ECO:0007669"/>
    <property type="project" value="InterPro"/>
</dbReference>
<dbReference type="GO" id="GO:0019284">
    <property type="term" value="P:L-methionine salvage from S-adenosylmethionine"/>
    <property type="evidence" value="ECO:0007669"/>
    <property type="project" value="TreeGrafter"/>
</dbReference>
<feature type="domain" description="Nucleoside phosphorylase" evidence="6">
    <location>
        <begin position="5"/>
        <end position="166"/>
    </location>
</feature>
<evidence type="ECO:0000256" key="2">
    <source>
        <dbReference type="ARBA" id="ARBA00011974"/>
    </source>
</evidence>
<evidence type="ECO:0000256" key="3">
    <source>
        <dbReference type="ARBA" id="ARBA00022605"/>
    </source>
</evidence>
<dbReference type="GO" id="GO:0009164">
    <property type="term" value="P:nucleoside catabolic process"/>
    <property type="evidence" value="ECO:0007669"/>
    <property type="project" value="InterPro"/>
</dbReference>
<accession>K1SFF6</accession>
<proteinExistence type="predicted"/>
<dbReference type="SUPFAM" id="SSF53167">
    <property type="entry name" value="Purine and uridine phosphorylases"/>
    <property type="match status" value="1"/>
</dbReference>
<evidence type="ECO:0000313" key="7">
    <source>
        <dbReference type="EMBL" id="EKC52405.1"/>
    </source>
</evidence>
<dbReference type="GO" id="GO:0005829">
    <property type="term" value="C:cytosol"/>
    <property type="evidence" value="ECO:0007669"/>
    <property type="project" value="TreeGrafter"/>
</dbReference>
<evidence type="ECO:0000256" key="1">
    <source>
        <dbReference type="ARBA" id="ARBA00004945"/>
    </source>
</evidence>
<dbReference type="CDD" id="cd09008">
    <property type="entry name" value="MTAN"/>
    <property type="match status" value="1"/>
</dbReference>
<dbReference type="Gene3D" id="3.40.50.1580">
    <property type="entry name" value="Nucleoside phosphorylase domain"/>
    <property type="match status" value="1"/>
</dbReference>
<dbReference type="NCBIfam" id="TIGR01704">
    <property type="entry name" value="MTA_SAH-Nsdase"/>
    <property type="match status" value="1"/>
</dbReference>
<name>K1SFF6_9ZZZZ</name>
<comment type="pathway">
    <text evidence="1">Amino-acid biosynthesis; L-methionine biosynthesis via salvage pathway; S-methyl-5-thio-alpha-D-ribose 1-phosphate from S-methyl-5'-thioadenosine (hydrolase route): step 1/2.</text>
</comment>
<dbReference type="AlphaFoldDB" id="K1SFF6"/>
<comment type="caution">
    <text evidence="7">The sequence shown here is derived from an EMBL/GenBank/DDBJ whole genome shotgun (WGS) entry which is preliminary data.</text>
</comment>
<dbReference type="Pfam" id="PF01048">
    <property type="entry name" value="PNP_UDP_1"/>
    <property type="match status" value="1"/>
</dbReference>
<dbReference type="EC" id="3.2.2.9" evidence="2"/>
<dbReference type="GO" id="GO:0008782">
    <property type="term" value="F:adenosylhomocysteine nucleosidase activity"/>
    <property type="evidence" value="ECO:0007669"/>
    <property type="project" value="UniProtKB-EC"/>
</dbReference>
<keyword evidence="3" id="KW-0028">Amino-acid biosynthesis</keyword>
<protein>
    <recommendedName>
        <fullName evidence="2">adenosylhomocysteine nucleosidase</fullName>
        <ecNumber evidence="2">3.2.2.9</ecNumber>
    </recommendedName>
</protein>
<reference evidence="7" key="1">
    <citation type="journal article" date="2013" name="Environ. Microbiol.">
        <title>Microbiota from the distal guts of lean and obese adolescents exhibit partial functional redundancy besides clear differences in community structure.</title>
        <authorList>
            <person name="Ferrer M."/>
            <person name="Ruiz A."/>
            <person name="Lanza F."/>
            <person name="Haange S.B."/>
            <person name="Oberbach A."/>
            <person name="Till H."/>
            <person name="Bargiela R."/>
            <person name="Campoy C."/>
            <person name="Segura M.T."/>
            <person name="Richter M."/>
            <person name="von Bergen M."/>
            <person name="Seifert J."/>
            <person name="Suarez A."/>
        </authorList>
    </citation>
    <scope>NUCLEOTIDE SEQUENCE</scope>
</reference>
<keyword evidence="5" id="KW-0486">Methionine biosynthesis</keyword>
<evidence type="ECO:0000259" key="6">
    <source>
        <dbReference type="Pfam" id="PF01048"/>
    </source>
</evidence>
<sequence length="167" mass="16652">MAYGRIGVIGAMDSELAALIAALTQPAQETVQGLVFRTGRLGAREVVLVRCGIGKVSAARCTQALIDRFAPGAVINTGIAGGLASGLAVGDIVVADGLVQHDFDAAPIGFVRGCVCMGDPGAPTVFAPDAVLSALLAQTAGNAIGAQRVHRGLVATGDQFISGAAAK</sequence>
<dbReference type="PANTHER" id="PTHR46832:SF1">
    <property type="entry name" value="5'-METHYLTHIOADENOSINE_S-ADENOSYLHOMOCYSTEINE NUCLEOSIDASE"/>
    <property type="match status" value="1"/>
</dbReference>
<evidence type="ECO:0000256" key="5">
    <source>
        <dbReference type="ARBA" id="ARBA00023167"/>
    </source>
</evidence>
<dbReference type="UniPathway" id="UPA00904">
    <property type="reaction ID" value="UER00871"/>
</dbReference>
<dbReference type="InterPro" id="IPR000845">
    <property type="entry name" value="Nucleoside_phosphorylase_d"/>
</dbReference>